<feature type="domain" description="YrdC-like" evidence="12">
    <location>
        <begin position="17"/>
        <end position="203"/>
    </location>
</feature>
<dbReference type="SUPFAM" id="SSF55821">
    <property type="entry name" value="YrdC/RibB"/>
    <property type="match status" value="1"/>
</dbReference>
<name>A0ABM7W8I4_9BACT</name>
<keyword evidence="7" id="KW-0548">Nucleotidyltransferase</keyword>
<protein>
    <recommendedName>
        <fullName evidence="10">L-threonylcarbamoyladenylate synthase</fullName>
        <ecNumber evidence="3">2.7.7.87</ecNumber>
    </recommendedName>
    <alternativeName>
        <fullName evidence="10">L-threonylcarbamoyladenylate synthase</fullName>
    </alternativeName>
</protein>
<organism evidence="13 14">
    <name type="scientific">Desulfofustis limnaeus</name>
    <dbReference type="NCBI Taxonomy" id="2740163"/>
    <lineage>
        <taxon>Bacteria</taxon>
        <taxon>Pseudomonadati</taxon>
        <taxon>Thermodesulfobacteriota</taxon>
        <taxon>Desulfobulbia</taxon>
        <taxon>Desulfobulbales</taxon>
        <taxon>Desulfocapsaceae</taxon>
        <taxon>Desulfofustis</taxon>
    </lineage>
</organism>
<sequence length="213" mass="22480">MKRPGPSKGSSVVSDNAEGIARAAARVRGGGIVAFPTETSYGLGVDPFNETALRRLFAIKKRPPIKPILLIIDHPSRLPAIVSAVPDCYLDLMERFWPGPLTLIFPARPGLSRWLTGGTATVGVRVSSAPVAAELCRRVDGPITATSANISGRNPAYSVEEVMAQFPDGLDLILDGGSGAAGPPSTVVGQQDGTLRLLRQGCIAFTLLQQRPE</sequence>
<evidence type="ECO:0000256" key="10">
    <source>
        <dbReference type="ARBA" id="ARBA00029774"/>
    </source>
</evidence>
<evidence type="ECO:0000256" key="1">
    <source>
        <dbReference type="ARBA" id="ARBA00004496"/>
    </source>
</evidence>
<evidence type="ECO:0000256" key="3">
    <source>
        <dbReference type="ARBA" id="ARBA00012584"/>
    </source>
</evidence>
<accession>A0ABM7W8I4</accession>
<dbReference type="NCBIfam" id="TIGR00057">
    <property type="entry name" value="L-threonylcarbamoyladenylate synthase"/>
    <property type="match status" value="1"/>
</dbReference>
<evidence type="ECO:0000256" key="5">
    <source>
        <dbReference type="ARBA" id="ARBA00022679"/>
    </source>
</evidence>
<comment type="catalytic activity">
    <reaction evidence="11">
        <text>L-threonine + hydrogencarbonate + ATP = L-threonylcarbamoyladenylate + diphosphate + H2O</text>
        <dbReference type="Rhea" id="RHEA:36407"/>
        <dbReference type="ChEBI" id="CHEBI:15377"/>
        <dbReference type="ChEBI" id="CHEBI:17544"/>
        <dbReference type="ChEBI" id="CHEBI:30616"/>
        <dbReference type="ChEBI" id="CHEBI:33019"/>
        <dbReference type="ChEBI" id="CHEBI:57926"/>
        <dbReference type="ChEBI" id="CHEBI:73682"/>
        <dbReference type="EC" id="2.7.7.87"/>
    </reaction>
</comment>
<dbReference type="Gene3D" id="3.90.870.10">
    <property type="entry name" value="DHBP synthase"/>
    <property type="match status" value="1"/>
</dbReference>
<comment type="similarity">
    <text evidence="2">Belongs to the SUA5 family.</text>
</comment>
<dbReference type="PROSITE" id="PS51163">
    <property type="entry name" value="YRDC"/>
    <property type="match status" value="1"/>
</dbReference>
<proteinExistence type="inferred from homology"/>
<comment type="subcellular location">
    <subcellularLocation>
        <location evidence="1">Cytoplasm</location>
    </subcellularLocation>
</comment>
<keyword evidence="8" id="KW-0547">Nucleotide-binding</keyword>
<reference evidence="13 14" key="1">
    <citation type="submission" date="2022-01" db="EMBL/GenBank/DDBJ databases">
        <title>Desulfofustis limnae sp. nov., a novel mesophilic sulfate-reducing bacterium isolated from marsh soil.</title>
        <authorList>
            <person name="Watanabe M."/>
            <person name="Takahashi A."/>
            <person name="Kojima H."/>
            <person name="Fukui M."/>
        </authorList>
    </citation>
    <scope>NUCLEOTIDE SEQUENCE [LARGE SCALE GENOMIC DNA]</scope>
    <source>
        <strain evidence="13 14">PPLL</strain>
    </source>
</reference>
<evidence type="ECO:0000256" key="7">
    <source>
        <dbReference type="ARBA" id="ARBA00022695"/>
    </source>
</evidence>
<dbReference type="EC" id="2.7.7.87" evidence="3"/>
<dbReference type="Pfam" id="PF01300">
    <property type="entry name" value="Sua5_yciO_yrdC"/>
    <property type="match status" value="1"/>
</dbReference>
<dbReference type="PANTHER" id="PTHR17490">
    <property type="entry name" value="SUA5"/>
    <property type="match status" value="1"/>
</dbReference>
<dbReference type="InterPro" id="IPR006070">
    <property type="entry name" value="Sua5-like_dom"/>
</dbReference>
<keyword evidence="6" id="KW-0819">tRNA processing</keyword>
<dbReference type="InterPro" id="IPR050156">
    <property type="entry name" value="TC-AMP_synthase_SUA5"/>
</dbReference>
<keyword evidence="5" id="KW-0808">Transferase</keyword>
<dbReference type="Proteomes" id="UP000830055">
    <property type="component" value="Chromosome"/>
</dbReference>
<evidence type="ECO:0000256" key="6">
    <source>
        <dbReference type="ARBA" id="ARBA00022694"/>
    </source>
</evidence>
<evidence type="ECO:0000256" key="2">
    <source>
        <dbReference type="ARBA" id="ARBA00007663"/>
    </source>
</evidence>
<gene>
    <name evidence="13" type="ORF">DPPLL_16610</name>
</gene>
<keyword evidence="4" id="KW-0963">Cytoplasm</keyword>
<dbReference type="PANTHER" id="PTHR17490:SF16">
    <property type="entry name" value="THREONYLCARBAMOYL-AMP SYNTHASE"/>
    <property type="match status" value="1"/>
</dbReference>
<dbReference type="InterPro" id="IPR017945">
    <property type="entry name" value="DHBP_synth_RibB-like_a/b_dom"/>
</dbReference>
<evidence type="ECO:0000256" key="8">
    <source>
        <dbReference type="ARBA" id="ARBA00022741"/>
    </source>
</evidence>
<evidence type="ECO:0000259" key="12">
    <source>
        <dbReference type="PROSITE" id="PS51163"/>
    </source>
</evidence>
<dbReference type="EMBL" id="AP025516">
    <property type="protein sequence ID" value="BDD87296.1"/>
    <property type="molecule type" value="Genomic_DNA"/>
</dbReference>
<evidence type="ECO:0000256" key="9">
    <source>
        <dbReference type="ARBA" id="ARBA00022840"/>
    </source>
</evidence>
<evidence type="ECO:0000256" key="11">
    <source>
        <dbReference type="ARBA" id="ARBA00048366"/>
    </source>
</evidence>
<keyword evidence="9" id="KW-0067">ATP-binding</keyword>
<keyword evidence="14" id="KW-1185">Reference proteome</keyword>
<evidence type="ECO:0000256" key="4">
    <source>
        <dbReference type="ARBA" id="ARBA00022490"/>
    </source>
</evidence>
<evidence type="ECO:0000313" key="13">
    <source>
        <dbReference type="EMBL" id="BDD87296.1"/>
    </source>
</evidence>
<evidence type="ECO:0000313" key="14">
    <source>
        <dbReference type="Proteomes" id="UP000830055"/>
    </source>
</evidence>
<dbReference type="RefSeq" id="WP_284154332.1">
    <property type="nucleotide sequence ID" value="NZ_AP025516.1"/>
</dbReference>